<sequence length="246" mass="28082">MAENGSTQMADFKDQFSSQAEKEVFECFPKKVVELDEMLRGDMFSMSRMSSISVILNIPVPEPTITNSHEPNLTKKRKVEENDIGDFVQGSRVLALPTGSVPCNAQIQEMVDQLKPSICTLIDKCNLIKMWVQLMIPKIEDGNNFGVSVQEDALSEIRQVEGEAASYLDQISRYYLTRGKIISKVAKYPHVQDYRQSVMELDEKEFISLRLVLLELRNHYTSLYDLISKNLDKIKKPRGTNTDSMY</sequence>
<reference evidence="6" key="1">
    <citation type="submission" date="2025-08" db="UniProtKB">
        <authorList>
            <consortium name="RefSeq"/>
        </authorList>
    </citation>
    <scope>IDENTIFICATION</scope>
    <source>
        <tissue evidence="6">Testes</tissue>
    </source>
</reference>
<dbReference type="PANTHER" id="PTHR10660:SF2">
    <property type="entry name" value="LD45860P"/>
    <property type="match status" value="1"/>
</dbReference>
<dbReference type="InterPro" id="IPR036252">
    <property type="entry name" value="Proteasome_activ_sf"/>
</dbReference>
<keyword evidence="5" id="KW-1185">Reference proteome</keyword>
<name>A0ABM0GLW9_SACKO</name>
<dbReference type="InterPro" id="IPR009077">
    <property type="entry name" value="Proteasome_activ_PA28"/>
</dbReference>
<feature type="domain" description="Proteasome activator PA28 C-terminal" evidence="4">
    <location>
        <begin position="101"/>
        <end position="243"/>
    </location>
</feature>
<dbReference type="RefSeq" id="XP_002732821.1">
    <property type="nucleotide sequence ID" value="XM_002732775.2"/>
</dbReference>
<keyword evidence="2" id="KW-0647">Proteasome</keyword>
<dbReference type="InterPro" id="IPR036997">
    <property type="entry name" value="PA28_C_sf"/>
</dbReference>
<dbReference type="InterPro" id="IPR003185">
    <property type="entry name" value="Proteasome_activ_PA28_N"/>
</dbReference>
<evidence type="ECO:0000256" key="1">
    <source>
        <dbReference type="ARBA" id="ARBA00005883"/>
    </source>
</evidence>
<dbReference type="GeneID" id="100371763"/>
<protein>
    <submittedName>
        <fullName evidence="6">Proteasome activator complex subunit 3-like isoform X1</fullName>
    </submittedName>
</protein>
<dbReference type="SUPFAM" id="SSF47216">
    <property type="entry name" value="Proteasome activator"/>
    <property type="match status" value="1"/>
</dbReference>
<dbReference type="Gene3D" id="1.20.120.180">
    <property type="entry name" value="Proteasome activator pa28, C-terminal domain"/>
    <property type="match status" value="1"/>
</dbReference>
<evidence type="ECO:0000259" key="3">
    <source>
        <dbReference type="Pfam" id="PF02251"/>
    </source>
</evidence>
<dbReference type="Pfam" id="PF02252">
    <property type="entry name" value="PA28_C"/>
    <property type="match status" value="1"/>
</dbReference>
<dbReference type="PANTHER" id="PTHR10660">
    <property type="entry name" value="PROTEASOME REGULATOR PA28"/>
    <property type="match status" value="1"/>
</dbReference>
<evidence type="ECO:0000313" key="5">
    <source>
        <dbReference type="Proteomes" id="UP000694865"/>
    </source>
</evidence>
<dbReference type="Pfam" id="PF02251">
    <property type="entry name" value="PA28_N"/>
    <property type="match status" value="1"/>
</dbReference>
<gene>
    <name evidence="6" type="primary">LOC100371763</name>
</gene>
<dbReference type="Proteomes" id="UP000694865">
    <property type="component" value="Unplaced"/>
</dbReference>
<dbReference type="Gene3D" id="1.20.5.120">
    <property type="entry name" value="Proteasome activator pa28, N-terminal domain"/>
    <property type="match status" value="1"/>
</dbReference>
<evidence type="ECO:0000256" key="2">
    <source>
        <dbReference type="ARBA" id="ARBA00022942"/>
    </source>
</evidence>
<dbReference type="InterPro" id="IPR003186">
    <property type="entry name" value="PA28_C"/>
</dbReference>
<comment type="similarity">
    <text evidence="1">Belongs to the PA28 family.</text>
</comment>
<feature type="domain" description="Proteasome activator PA28 N-terminal" evidence="3">
    <location>
        <begin position="6"/>
        <end position="63"/>
    </location>
</feature>
<evidence type="ECO:0000313" key="6">
    <source>
        <dbReference type="RefSeq" id="XP_002732821.1"/>
    </source>
</evidence>
<accession>A0ABM0GLW9</accession>
<proteinExistence type="inferred from homology"/>
<organism evidence="5 6">
    <name type="scientific">Saccoglossus kowalevskii</name>
    <name type="common">Acorn worm</name>
    <dbReference type="NCBI Taxonomy" id="10224"/>
    <lineage>
        <taxon>Eukaryota</taxon>
        <taxon>Metazoa</taxon>
        <taxon>Hemichordata</taxon>
        <taxon>Enteropneusta</taxon>
        <taxon>Harrimaniidae</taxon>
        <taxon>Saccoglossus</taxon>
    </lineage>
</organism>
<dbReference type="InterPro" id="IPR036996">
    <property type="entry name" value="PA28_N_sf"/>
</dbReference>
<evidence type="ECO:0000259" key="4">
    <source>
        <dbReference type="Pfam" id="PF02252"/>
    </source>
</evidence>